<proteinExistence type="predicted"/>
<organism evidence="2 3">
    <name type="scientific">Candidatus Comchoanobacter bicostacola</name>
    <dbReference type="NCBI Taxonomy" id="2919598"/>
    <lineage>
        <taxon>Bacteria</taxon>
        <taxon>Pseudomonadati</taxon>
        <taxon>Pseudomonadota</taxon>
        <taxon>Gammaproteobacteria</taxon>
        <taxon>Candidatus Comchoanobacterales</taxon>
        <taxon>Candidatus Comchoanobacteraceae</taxon>
        <taxon>Candidatus Comchoanobacter</taxon>
    </lineage>
</organism>
<feature type="compositionally biased region" description="Basic and acidic residues" evidence="1">
    <location>
        <begin position="169"/>
        <end position="178"/>
    </location>
</feature>
<evidence type="ECO:0000313" key="3">
    <source>
        <dbReference type="Proteomes" id="UP001055955"/>
    </source>
</evidence>
<evidence type="ECO:0000313" key="2">
    <source>
        <dbReference type="EMBL" id="UTC24514.1"/>
    </source>
</evidence>
<dbReference type="RefSeq" id="WP_258568298.1">
    <property type="nucleotide sequence ID" value="NZ_CP092900.1"/>
</dbReference>
<sequence>MDRTTAVSISILLTSMTFQATHAKQITPITIANETQCTLTLVALNEQSAKLNIPNVIPEDSEDSNNSIVFNTGWFSNNAQSAYAEYSITCGENISSASIRFAIDDQKSGVSQHYMLIESASPHVIFFPSKMIPISANPVKITVVPKTKNNVETTAPDVQSSQATAAENKPSDNTHNHIQEAQQT</sequence>
<accession>A0ABY5DLI8</accession>
<evidence type="ECO:0000256" key="1">
    <source>
        <dbReference type="SAM" id="MobiDB-lite"/>
    </source>
</evidence>
<keyword evidence="3" id="KW-1185">Reference proteome</keyword>
<feature type="compositionally biased region" description="Polar residues" evidence="1">
    <location>
        <begin position="152"/>
        <end position="165"/>
    </location>
</feature>
<gene>
    <name evidence="2" type="ORF">MMH89_04685</name>
</gene>
<reference evidence="2 3" key="1">
    <citation type="journal article" date="2022" name="Nat. Microbiol.">
        <title>The microbiome of a bacterivorous marine choanoflagellate contains a resource-demanding obligate bacterial associate.</title>
        <authorList>
            <person name="Needham D.M."/>
            <person name="Poirier C."/>
            <person name="Bachy C."/>
            <person name="George E.E."/>
            <person name="Wilken S."/>
            <person name="Yung C.C.M."/>
            <person name="Limardo A.J."/>
            <person name="Morando M."/>
            <person name="Sudek L."/>
            <person name="Malmstrom R.R."/>
            <person name="Keeling P.J."/>
            <person name="Santoro A.E."/>
            <person name="Worden A.Z."/>
        </authorList>
    </citation>
    <scope>NUCLEOTIDE SEQUENCE [LARGE SCALE GENOMIC DNA]</scope>
    <source>
        <strain evidence="2 3">Comchoano-1</strain>
    </source>
</reference>
<feature type="region of interest" description="Disordered" evidence="1">
    <location>
        <begin position="152"/>
        <end position="184"/>
    </location>
</feature>
<dbReference type="Proteomes" id="UP001055955">
    <property type="component" value="Chromosome"/>
</dbReference>
<dbReference type="EMBL" id="CP092900">
    <property type="protein sequence ID" value="UTC24514.1"/>
    <property type="molecule type" value="Genomic_DNA"/>
</dbReference>
<protein>
    <submittedName>
        <fullName evidence="2">Uncharacterized protein</fullName>
    </submittedName>
</protein>
<name>A0ABY5DLI8_9GAMM</name>